<evidence type="ECO:0000313" key="1">
    <source>
        <dbReference type="EMBL" id="GAK30826.1"/>
    </source>
</evidence>
<dbReference type="Gene3D" id="3.40.50.720">
    <property type="entry name" value="NAD(P)-binding Rossmann-like Domain"/>
    <property type="match status" value="1"/>
</dbReference>
<name>A0A069D0J3_WEIOS</name>
<dbReference type="eggNOG" id="COG4221">
    <property type="taxonomic scope" value="Bacteria"/>
</dbReference>
<keyword evidence="2" id="KW-1185">Reference proteome</keyword>
<reference evidence="2" key="1">
    <citation type="journal article" date="2014" name="Genome Announc.">
        <title>Draft genome sequence of Weissella oryzae SG25T, isolated from fermented rice grains.</title>
        <authorList>
            <person name="Tanizawa Y."/>
            <person name="Fujisawa T."/>
            <person name="Mochizuki T."/>
            <person name="Kaminuma E."/>
            <person name="Suzuki Y."/>
            <person name="Nakamura Y."/>
            <person name="Tohno M."/>
        </authorList>
    </citation>
    <scope>NUCLEOTIDE SEQUENCE [LARGE SCALE GENOMIC DNA]</scope>
    <source>
        <strain evidence="2">DSM 25784 / JCM 18191 / LMG 30913 / SG25</strain>
    </source>
</reference>
<dbReference type="Proteomes" id="UP000030643">
    <property type="component" value="Unassembled WGS sequence"/>
</dbReference>
<proteinExistence type="predicted"/>
<gene>
    <name evidence="1" type="ORF">WOSG25_050980</name>
</gene>
<organism evidence="1 2">
    <name type="scientific">Weissella oryzae (strain DSM 25784 / JCM 18191 / LMG 30913 / SG25)</name>
    <dbReference type="NCBI Taxonomy" id="1329250"/>
    <lineage>
        <taxon>Bacteria</taxon>
        <taxon>Bacillati</taxon>
        <taxon>Bacillota</taxon>
        <taxon>Bacilli</taxon>
        <taxon>Lactobacillales</taxon>
        <taxon>Lactobacillaceae</taxon>
        <taxon>Weissella</taxon>
    </lineage>
</organism>
<dbReference type="AlphaFoldDB" id="A0A069D0J3"/>
<accession>A0A069D0J3</accession>
<sequence length="79" mass="8479">MESALEGNNIRTATIYPAAINTELLDTITSKEAAKGMNAVYDQYGISADRIASVIAFAIDQPEDTNVSEFTVGPTAQPW</sequence>
<protein>
    <submittedName>
        <fullName evidence="1">Oxidoreductase, short-chaindehydrogenase/reductase family</fullName>
    </submittedName>
</protein>
<dbReference type="STRING" id="1329250.WOSG25_050980"/>
<dbReference type="EMBL" id="DF820488">
    <property type="protein sequence ID" value="GAK30826.1"/>
    <property type="molecule type" value="Genomic_DNA"/>
</dbReference>
<evidence type="ECO:0000313" key="2">
    <source>
        <dbReference type="Proteomes" id="UP000030643"/>
    </source>
</evidence>